<comment type="caution">
    <text evidence="4">The sequence shown here is derived from an EMBL/GenBank/DDBJ whole genome shotgun (WGS) entry which is preliminary data.</text>
</comment>
<keyword evidence="1" id="KW-0732">Signal</keyword>
<accession>A0A9N8WJM9</accession>
<evidence type="ECO:0000256" key="1">
    <source>
        <dbReference type="ARBA" id="ARBA00022729"/>
    </source>
</evidence>
<evidence type="ECO:0000259" key="3">
    <source>
        <dbReference type="Pfam" id="PF10342"/>
    </source>
</evidence>
<dbReference type="EMBL" id="CAJVPL010000362">
    <property type="protein sequence ID" value="CAG8487823.1"/>
    <property type="molecule type" value="Genomic_DNA"/>
</dbReference>
<feature type="compositionally biased region" description="Low complexity" evidence="2">
    <location>
        <begin position="164"/>
        <end position="191"/>
    </location>
</feature>
<dbReference type="PANTHER" id="PTHR40633:SF1">
    <property type="entry name" value="GPI ANCHORED SERINE-THREONINE RICH PROTEIN (AFU_ORTHOLOGUE AFUA_1G03630)"/>
    <property type="match status" value="1"/>
</dbReference>
<sequence>MANSFLPNRFFILGALIILLSNIVVNNATLYPTFPDSNSILKPNDQIEITWSDNTKEPALSTLGSIKVEFMTGADLEQTFLAVIGTVPGSAGKIAYTIPTVEPAGKIYFIRFTSGADNTKLFFTTRFIITDPNGKYPPPPNQPPPVGKNPGGNGKIVSEGATPSLTSSLTNNSSDSKSAGNSSSSNTTHSAAPTGFQISELVIGLATLFTTTYYLLYLL</sequence>
<dbReference type="InterPro" id="IPR052982">
    <property type="entry name" value="SRP1/TIP1-like"/>
</dbReference>
<proteinExistence type="predicted"/>
<dbReference type="Pfam" id="PF10342">
    <property type="entry name" value="Kre9_KNH"/>
    <property type="match status" value="1"/>
</dbReference>
<dbReference type="PANTHER" id="PTHR40633">
    <property type="entry name" value="MATRIX PROTEIN, PUTATIVE (AFU_ORTHOLOGUE AFUA_8G05410)-RELATED"/>
    <property type="match status" value="1"/>
</dbReference>
<reference evidence="4" key="1">
    <citation type="submission" date="2021-06" db="EMBL/GenBank/DDBJ databases">
        <authorList>
            <person name="Kallberg Y."/>
            <person name="Tangrot J."/>
            <person name="Rosling A."/>
        </authorList>
    </citation>
    <scope>NUCLEOTIDE SEQUENCE</scope>
    <source>
        <strain evidence="4">MT106</strain>
    </source>
</reference>
<dbReference type="AlphaFoldDB" id="A0A9N8WJM9"/>
<feature type="compositionally biased region" description="Pro residues" evidence="2">
    <location>
        <begin position="135"/>
        <end position="147"/>
    </location>
</feature>
<evidence type="ECO:0000313" key="4">
    <source>
        <dbReference type="EMBL" id="CAG8487823.1"/>
    </source>
</evidence>
<dbReference type="OrthoDB" id="2432613at2759"/>
<gene>
    <name evidence="4" type="ORF">AGERDE_LOCUS3587</name>
</gene>
<name>A0A9N8WJM9_9GLOM</name>
<evidence type="ECO:0000256" key="2">
    <source>
        <dbReference type="SAM" id="MobiDB-lite"/>
    </source>
</evidence>
<protein>
    <submittedName>
        <fullName evidence="4">1432_t:CDS:1</fullName>
    </submittedName>
</protein>
<dbReference type="Proteomes" id="UP000789831">
    <property type="component" value="Unassembled WGS sequence"/>
</dbReference>
<feature type="region of interest" description="Disordered" evidence="2">
    <location>
        <begin position="132"/>
        <end position="191"/>
    </location>
</feature>
<dbReference type="InterPro" id="IPR018466">
    <property type="entry name" value="Kre9/Knh1-like_N"/>
</dbReference>
<organism evidence="4 5">
    <name type="scientific">Ambispora gerdemannii</name>
    <dbReference type="NCBI Taxonomy" id="144530"/>
    <lineage>
        <taxon>Eukaryota</taxon>
        <taxon>Fungi</taxon>
        <taxon>Fungi incertae sedis</taxon>
        <taxon>Mucoromycota</taxon>
        <taxon>Glomeromycotina</taxon>
        <taxon>Glomeromycetes</taxon>
        <taxon>Archaeosporales</taxon>
        <taxon>Ambisporaceae</taxon>
        <taxon>Ambispora</taxon>
    </lineage>
</organism>
<feature type="domain" description="Yeast cell wall synthesis Kre9/Knh1-like N-terminal" evidence="3">
    <location>
        <begin position="35"/>
        <end position="128"/>
    </location>
</feature>
<evidence type="ECO:0000313" key="5">
    <source>
        <dbReference type="Proteomes" id="UP000789831"/>
    </source>
</evidence>
<keyword evidence="5" id="KW-1185">Reference proteome</keyword>